<sequence length="62" mass="6997">MMLQKTNPCSLFNNILNTVISVKLDRTNYSCGGLRWFFHFAATISLAMFSAQSHVHQSSLAF</sequence>
<dbReference type="Proteomes" id="UP000237105">
    <property type="component" value="Unassembled WGS sequence"/>
</dbReference>
<gene>
    <name evidence="1" type="ORF">PanWU01x14_134190</name>
</gene>
<dbReference type="EMBL" id="JXTB01000108">
    <property type="protein sequence ID" value="PON62972.1"/>
    <property type="molecule type" value="Genomic_DNA"/>
</dbReference>
<evidence type="ECO:0000313" key="2">
    <source>
        <dbReference type="Proteomes" id="UP000237105"/>
    </source>
</evidence>
<evidence type="ECO:0000313" key="1">
    <source>
        <dbReference type="EMBL" id="PON62972.1"/>
    </source>
</evidence>
<name>A0A2P5CPN5_PARAD</name>
<accession>A0A2P5CPN5</accession>
<reference evidence="2" key="1">
    <citation type="submission" date="2016-06" db="EMBL/GenBank/DDBJ databases">
        <title>Parallel loss of symbiosis genes in relatives of nitrogen-fixing non-legume Parasponia.</title>
        <authorList>
            <person name="Van Velzen R."/>
            <person name="Holmer R."/>
            <person name="Bu F."/>
            <person name="Rutten L."/>
            <person name="Van Zeijl A."/>
            <person name="Liu W."/>
            <person name="Santuari L."/>
            <person name="Cao Q."/>
            <person name="Sharma T."/>
            <person name="Shen D."/>
            <person name="Roswanjaya Y."/>
            <person name="Wardhani T."/>
            <person name="Kalhor M.S."/>
            <person name="Jansen J."/>
            <person name="Van den Hoogen J."/>
            <person name="Gungor B."/>
            <person name="Hartog M."/>
            <person name="Hontelez J."/>
            <person name="Verver J."/>
            <person name="Yang W.-C."/>
            <person name="Schijlen E."/>
            <person name="Repin R."/>
            <person name="Schilthuizen M."/>
            <person name="Schranz E."/>
            <person name="Heidstra R."/>
            <person name="Miyata K."/>
            <person name="Fedorova E."/>
            <person name="Kohlen W."/>
            <person name="Bisseling T."/>
            <person name="Smit S."/>
            <person name="Geurts R."/>
        </authorList>
    </citation>
    <scope>NUCLEOTIDE SEQUENCE [LARGE SCALE GENOMIC DNA]</scope>
    <source>
        <strain evidence="2">cv. WU1-14</strain>
    </source>
</reference>
<comment type="caution">
    <text evidence="1">The sequence shown here is derived from an EMBL/GenBank/DDBJ whole genome shotgun (WGS) entry which is preliminary data.</text>
</comment>
<organism evidence="1 2">
    <name type="scientific">Parasponia andersonii</name>
    <name type="common">Sponia andersonii</name>
    <dbReference type="NCBI Taxonomy" id="3476"/>
    <lineage>
        <taxon>Eukaryota</taxon>
        <taxon>Viridiplantae</taxon>
        <taxon>Streptophyta</taxon>
        <taxon>Embryophyta</taxon>
        <taxon>Tracheophyta</taxon>
        <taxon>Spermatophyta</taxon>
        <taxon>Magnoliopsida</taxon>
        <taxon>eudicotyledons</taxon>
        <taxon>Gunneridae</taxon>
        <taxon>Pentapetalae</taxon>
        <taxon>rosids</taxon>
        <taxon>fabids</taxon>
        <taxon>Rosales</taxon>
        <taxon>Cannabaceae</taxon>
        <taxon>Parasponia</taxon>
    </lineage>
</organism>
<proteinExistence type="predicted"/>
<keyword evidence="2" id="KW-1185">Reference proteome</keyword>
<protein>
    <submittedName>
        <fullName evidence="1">Uncharacterized protein</fullName>
    </submittedName>
</protein>
<dbReference type="AlphaFoldDB" id="A0A2P5CPN5"/>